<evidence type="ECO:0000313" key="14">
    <source>
        <dbReference type="Proteomes" id="UP000546257"/>
    </source>
</evidence>
<reference evidence="13 14" key="1">
    <citation type="submission" date="2020-08" db="EMBL/GenBank/DDBJ databases">
        <authorList>
            <person name="Seo M.-J."/>
        </authorList>
    </citation>
    <scope>NUCLEOTIDE SEQUENCE [LARGE SCALE GENOMIC DNA]</scope>
    <source>
        <strain evidence="13 14">MBLA0160</strain>
    </source>
</reference>
<evidence type="ECO:0000256" key="9">
    <source>
        <dbReference type="PIRSR" id="PIRSR602386-1"/>
    </source>
</evidence>
<evidence type="ECO:0000256" key="2">
    <source>
        <dbReference type="ARBA" id="ARBA00004418"/>
    </source>
</evidence>
<dbReference type="InterPro" id="IPR000923">
    <property type="entry name" value="BlueCu_1"/>
</dbReference>
<keyword evidence="7 9" id="KW-0186">Copper</keyword>
<evidence type="ECO:0000256" key="1">
    <source>
        <dbReference type="ARBA" id="ARBA00004370"/>
    </source>
</evidence>
<dbReference type="Gene3D" id="2.60.40.420">
    <property type="entry name" value="Cupredoxins - blue copper proteins"/>
    <property type="match status" value="1"/>
</dbReference>
<protein>
    <submittedName>
        <fullName evidence="13">Halocyanin domain-containing protein</fullName>
    </submittedName>
</protein>
<dbReference type="PRINTS" id="PR00155">
    <property type="entry name" value="AMICYANIN"/>
</dbReference>
<evidence type="ECO:0000259" key="12">
    <source>
        <dbReference type="Pfam" id="PF00127"/>
    </source>
</evidence>
<name>A0A7J9SKB3_9EURY</name>
<dbReference type="EMBL" id="JACKXD010000003">
    <property type="protein sequence ID" value="MBB6646823.1"/>
    <property type="molecule type" value="Genomic_DNA"/>
</dbReference>
<accession>A0A7J9SKB3</accession>
<feature type="binding site" evidence="9">
    <location>
        <position position="121"/>
    </location>
    <ligand>
        <name>Cu cation</name>
        <dbReference type="ChEBI" id="CHEBI:23378"/>
    </ligand>
</feature>
<dbReference type="GO" id="GO:0009055">
    <property type="term" value="F:electron transfer activity"/>
    <property type="evidence" value="ECO:0007669"/>
    <property type="project" value="InterPro"/>
</dbReference>
<gene>
    <name evidence="13" type="ORF">H5V44_11090</name>
</gene>
<dbReference type="AlphaFoldDB" id="A0A7J9SKB3"/>
<dbReference type="PANTHER" id="PTHR34192:SF10">
    <property type="entry name" value="PLASTOCYANIN MAJOR ISOFORM, CHLOROPLASTIC-RELATED"/>
    <property type="match status" value="1"/>
</dbReference>
<feature type="region of interest" description="Disordered" evidence="10">
    <location>
        <begin position="177"/>
        <end position="215"/>
    </location>
</feature>
<dbReference type="InterPro" id="IPR006311">
    <property type="entry name" value="TAT_signal"/>
</dbReference>
<organism evidence="13 14">
    <name type="scientific">Halobellus ruber</name>
    <dbReference type="NCBI Taxonomy" id="2761102"/>
    <lineage>
        <taxon>Archaea</taxon>
        <taxon>Methanobacteriati</taxon>
        <taxon>Methanobacteriota</taxon>
        <taxon>Stenosarchaea group</taxon>
        <taxon>Halobacteria</taxon>
        <taxon>Halobacteriales</taxon>
        <taxon>Haloferacaceae</taxon>
        <taxon>Halobellus</taxon>
    </lineage>
</organism>
<keyword evidence="11" id="KW-0812">Transmembrane</keyword>
<dbReference type="RefSeq" id="WP_185193169.1">
    <property type="nucleotide sequence ID" value="NZ_JACKXD010000003.1"/>
</dbReference>
<dbReference type="SUPFAM" id="SSF49503">
    <property type="entry name" value="Cupredoxins"/>
    <property type="match status" value="1"/>
</dbReference>
<comment type="cofactor">
    <cofactor evidence="9">
        <name>Cu cation</name>
        <dbReference type="ChEBI" id="CHEBI:23378"/>
    </cofactor>
    <text evidence="9">Binds 1 copper ion per subunit.</text>
</comment>
<dbReference type="PROSITE" id="PS51318">
    <property type="entry name" value="TAT"/>
    <property type="match status" value="1"/>
</dbReference>
<evidence type="ECO:0000256" key="7">
    <source>
        <dbReference type="ARBA" id="ARBA00023008"/>
    </source>
</evidence>
<feature type="transmembrane region" description="Helical" evidence="11">
    <location>
        <begin position="232"/>
        <end position="254"/>
    </location>
</feature>
<keyword evidence="5" id="KW-0574">Periplasm</keyword>
<dbReference type="PROSITE" id="PS00196">
    <property type="entry name" value="COPPER_BLUE"/>
    <property type="match status" value="1"/>
</dbReference>
<dbReference type="InterPro" id="IPR002386">
    <property type="entry name" value="Amicyanin/Pseudoazurin"/>
</dbReference>
<keyword evidence="14" id="KW-1185">Reference proteome</keyword>
<keyword evidence="4 9" id="KW-0479">Metal-binding</keyword>
<feature type="binding site" evidence="9">
    <location>
        <position position="154"/>
    </location>
    <ligand>
        <name>Cu cation</name>
        <dbReference type="ChEBI" id="CHEBI:23378"/>
    </ligand>
</feature>
<dbReference type="NCBIfam" id="TIGR03102">
    <property type="entry name" value="halo_cynanin"/>
    <property type="match status" value="1"/>
</dbReference>
<evidence type="ECO:0000256" key="11">
    <source>
        <dbReference type="SAM" id="Phobius"/>
    </source>
</evidence>
<keyword evidence="11" id="KW-1133">Transmembrane helix</keyword>
<evidence type="ECO:0000256" key="3">
    <source>
        <dbReference type="ARBA" id="ARBA00022448"/>
    </source>
</evidence>
<keyword evidence="3" id="KW-0813">Transport</keyword>
<dbReference type="InterPro" id="IPR028871">
    <property type="entry name" value="BlueCu_1_BS"/>
</dbReference>
<evidence type="ECO:0000256" key="8">
    <source>
        <dbReference type="ARBA" id="ARBA00023136"/>
    </source>
</evidence>
<feature type="domain" description="Blue (type 1) copper" evidence="12">
    <location>
        <begin position="85"/>
        <end position="168"/>
    </location>
</feature>
<dbReference type="GO" id="GO:0016020">
    <property type="term" value="C:membrane"/>
    <property type="evidence" value="ECO:0007669"/>
    <property type="project" value="UniProtKB-SubCell"/>
</dbReference>
<keyword evidence="8 11" id="KW-0472">Membrane</keyword>
<comment type="subcellular location">
    <subcellularLocation>
        <location evidence="1">Membrane</location>
    </subcellularLocation>
    <subcellularLocation>
        <location evidence="2">Periplasm</location>
    </subcellularLocation>
</comment>
<dbReference type="InterPro" id="IPR008972">
    <property type="entry name" value="Cupredoxin"/>
</dbReference>
<dbReference type="Proteomes" id="UP000546257">
    <property type="component" value="Unassembled WGS sequence"/>
</dbReference>
<evidence type="ECO:0000313" key="13">
    <source>
        <dbReference type="EMBL" id="MBB6646823.1"/>
    </source>
</evidence>
<evidence type="ECO:0000256" key="10">
    <source>
        <dbReference type="SAM" id="MobiDB-lite"/>
    </source>
</evidence>
<dbReference type="GO" id="GO:0005507">
    <property type="term" value="F:copper ion binding"/>
    <property type="evidence" value="ECO:0007669"/>
    <property type="project" value="InterPro"/>
</dbReference>
<dbReference type="PANTHER" id="PTHR34192">
    <property type="entry name" value="PLASTOCYANIN MAJOR ISOFORM, CHLOROPLASTIC-RELATED"/>
    <property type="match status" value="1"/>
</dbReference>
<dbReference type="GO" id="GO:0042597">
    <property type="term" value="C:periplasmic space"/>
    <property type="evidence" value="ECO:0007669"/>
    <property type="project" value="UniProtKB-SubCell"/>
</dbReference>
<dbReference type="Pfam" id="PF00127">
    <property type="entry name" value="Copper-bind"/>
    <property type="match status" value="1"/>
</dbReference>
<feature type="binding site" evidence="9">
    <location>
        <position position="162"/>
    </location>
    <ligand>
        <name>Cu cation</name>
        <dbReference type="ChEBI" id="CHEBI:23378"/>
    </ligand>
</feature>
<feature type="region of interest" description="Disordered" evidence="10">
    <location>
        <begin position="1"/>
        <end position="27"/>
    </location>
</feature>
<evidence type="ECO:0000256" key="6">
    <source>
        <dbReference type="ARBA" id="ARBA00022982"/>
    </source>
</evidence>
<keyword evidence="6" id="KW-0249">Electron transport</keyword>
<evidence type="ECO:0000256" key="4">
    <source>
        <dbReference type="ARBA" id="ARBA00022723"/>
    </source>
</evidence>
<dbReference type="InterPro" id="IPR017533">
    <property type="entry name" value="Halocyanin"/>
</dbReference>
<comment type="caution">
    <text evidence="13">The sequence shown here is derived from an EMBL/GenBank/DDBJ whole genome shotgun (WGS) entry which is preliminary data.</text>
</comment>
<feature type="binding site" evidence="9">
    <location>
        <position position="157"/>
    </location>
    <ligand>
        <name>Cu cation</name>
        <dbReference type="ChEBI" id="CHEBI:23378"/>
    </ligand>
</feature>
<sequence>MCTSGQAPTDGEEPTDDGRGDGPAVSRRGALRAIGGGVAAGAALSGASTTVRAQSDGPDLASWFESVSNYDGVVDETGSSSVTVEVGVEANGGAFGFGPAAVRVDPGTTVTWTWTGKGGSHNVAGDGFESELTDSGDYTFEHTFEDAGVYTYVCTPHETLGMKGAVVVGDVAVNAGGGSSTEGGSTESAGDGGGTGTPSGDSEAAAEETLGPAEESVAAPFGDAGARRLGGLALGGVFGLALASPGLFGAFLWLTDRGNERPDDET</sequence>
<proteinExistence type="predicted"/>
<evidence type="ECO:0000256" key="5">
    <source>
        <dbReference type="ARBA" id="ARBA00022764"/>
    </source>
</evidence>